<dbReference type="NCBIfam" id="TIGR01764">
    <property type="entry name" value="excise"/>
    <property type="match status" value="1"/>
</dbReference>
<dbReference type="Pfam" id="PF12728">
    <property type="entry name" value="HTH_17"/>
    <property type="match status" value="1"/>
</dbReference>
<keyword evidence="3" id="KW-1185">Reference proteome</keyword>
<dbReference type="STRING" id="1841861.GCA_900157365_04134"/>
<organism evidence="2 3">
    <name type="scientific">Mycobacterium numidiamassiliense</name>
    <dbReference type="NCBI Taxonomy" id="1841861"/>
    <lineage>
        <taxon>Bacteria</taxon>
        <taxon>Bacillati</taxon>
        <taxon>Actinomycetota</taxon>
        <taxon>Actinomycetes</taxon>
        <taxon>Mycobacteriales</taxon>
        <taxon>Mycobacteriaceae</taxon>
        <taxon>Mycobacterium</taxon>
    </lineage>
</organism>
<name>A0A2U3PIN9_9MYCO</name>
<dbReference type="RefSeq" id="WP_077081823.1">
    <property type="nucleotide sequence ID" value="NZ_FUEZ01000004.1"/>
</dbReference>
<dbReference type="Proteomes" id="UP000240424">
    <property type="component" value="Unassembled WGS sequence"/>
</dbReference>
<evidence type="ECO:0000313" key="2">
    <source>
        <dbReference type="EMBL" id="SPM43589.1"/>
    </source>
</evidence>
<sequence length="65" mass="7092">MGDYTVRQFCRLVNLSESVTRQRIRDGEIPHYKIGSNIRIRAEVVDAIRAGDLDATGADGTGGAE</sequence>
<dbReference type="InterPro" id="IPR010093">
    <property type="entry name" value="SinI_DNA-bd"/>
</dbReference>
<dbReference type="EMBL" id="FUEZ01000004">
    <property type="protein sequence ID" value="SPM43589.1"/>
    <property type="molecule type" value="Genomic_DNA"/>
</dbReference>
<evidence type="ECO:0000259" key="1">
    <source>
        <dbReference type="Pfam" id="PF12728"/>
    </source>
</evidence>
<gene>
    <name evidence="2" type="ORF">MNAB215_5815</name>
</gene>
<proteinExistence type="predicted"/>
<dbReference type="GO" id="GO:0003677">
    <property type="term" value="F:DNA binding"/>
    <property type="evidence" value="ECO:0007669"/>
    <property type="project" value="InterPro"/>
</dbReference>
<protein>
    <submittedName>
        <fullName evidence="2">Mycobacterium numidiamassiliense ORFan</fullName>
    </submittedName>
</protein>
<dbReference type="InterPro" id="IPR041657">
    <property type="entry name" value="HTH_17"/>
</dbReference>
<reference evidence="2 3" key="1">
    <citation type="submission" date="2017-01" db="EMBL/GenBank/DDBJ databases">
        <authorList>
            <consortium name="Urmite Genomes"/>
        </authorList>
    </citation>
    <scope>NUCLEOTIDE SEQUENCE [LARGE SCALE GENOMIC DNA]</scope>
    <source>
        <strain evidence="2 3">AB215</strain>
    </source>
</reference>
<accession>A0A2U3PIN9</accession>
<evidence type="ECO:0000313" key="3">
    <source>
        <dbReference type="Proteomes" id="UP000240424"/>
    </source>
</evidence>
<dbReference type="AlphaFoldDB" id="A0A2U3PIN9"/>
<dbReference type="OrthoDB" id="7596920at2"/>
<feature type="domain" description="Helix-turn-helix" evidence="1">
    <location>
        <begin position="4"/>
        <end position="47"/>
    </location>
</feature>